<dbReference type="EMBL" id="JAWXXP010000001">
    <property type="protein sequence ID" value="MDX5992384.1"/>
    <property type="molecule type" value="Genomic_DNA"/>
</dbReference>
<dbReference type="RefSeq" id="WP_074676152.1">
    <property type="nucleotide sequence ID" value="NZ_CBCSET010000001.1"/>
</dbReference>
<keyword evidence="1" id="KW-0812">Transmembrane</keyword>
<keyword evidence="5" id="KW-1185">Reference proteome</keyword>
<dbReference type="Proteomes" id="UP001278050">
    <property type="component" value="Unassembled WGS sequence"/>
</dbReference>
<organism evidence="3 4">
    <name type="scientific">Ectopseudomonas alcaliphila</name>
    <dbReference type="NCBI Taxonomy" id="101564"/>
    <lineage>
        <taxon>Bacteria</taxon>
        <taxon>Pseudomonadati</taxon>
        <taxon>Pseudomonadota</taxon>
        <taxon>Gammaproteobacteria</taxon>
        <taxon>Pseudomonadales</taxon>
        <taxon>Pseudomonadaceae</taxon>
        <taxon>Ectopseudomonas</taxon>
    </lineage>
</organism>
<evidence type="ECO:0000313" key="3">
    <source>
        <dbReference type="EMBL" id="SDD81768.1"/>
    </source>
</evidence>
<evidence type="ECO:0000313" key="4">
    <source>
        <dbReference type="Proteomes" id="UP000182413"/>
    </source>
</evidence>
<sequence>MPTTPSRLLKGGLFAVAGLVLLTATVVQTSSRVDFLKSALQAEGNVASLNAGGSHPEIAFTDDSGARISYPQGGWIYGYQVGMPVKVYYRAEAPATSAVIDDFGALWGTSVFLGLLGSVFMVSGLLTLFRRAPQQSV</sequence>
<keyword evidence="1" id="KW-1133">Transmembrane helix</keyword>
<evidence type="ECO:0000256" key="1">
    <source>
        <dbReference type="SAM" id="Phobius"/>
    </source>
</evidence>
<dbReference type="AlphaFoldDB" id="A0A1G6XUB5"/>
<accession>A0A1G6XUB5</accession>
<dbReference type="EMBL" id="FNAE01000001">
    <property type="protein sequence ID" value="SDD81768.1"/>
    <property type="molecule type" value="Genomic_DNA"/>
</dbReference>
<dbReference type="OrthoDB" id="9102337at2"/>
<dbReference type="Proteomes" id="UP000182413">
    <property type="component" value="Unassembled WGS sequence"/>
</dbReference>
<keyword evidence="1" id="KW-0472">Membrane</keyword>
<evidence type="ECO:0000313" key="5">
    <source>
        <dbReference type="Proteomes" id="UP001278050"/>
    </source>
</evidence>
<feature type="transmembrane region" description="Helical" evidence="1">
    <location>
        <begin position="105"/>
        <end position="129"/>
    </location>
</feature>
<evidence type="ECO:0000313" key="2">
    <source>
        <dbReference type="EMBL" id="MDX5992384.1"/>
    </source>
</evidence>
<proteinExistence type="predicted"/>
<protein>
    <submittedName>
        <fullName evidence="2">DUF3592 domain-containing protein</fullName>
    </submittedName>
</protein>
<reference evidence="2 5" key="2">
    <citation type="submission" date="2023-11" db="EMBL/GenBank/DDBJ databases">
        <title>MicrobeMod: A computational toolkit for identifying prokaryotic methylation and restriction-modification with nanopore sequencing.</title>
        <authorList>
            <person name="Crits-Christoph A."/>
            <person name="Kang S.C."/>
            <person name="Lee H."/>
            <person name="Ostrov N."/>
        </authorList>
    </citation>
    <scope>NUCLEOTIDE SEQUENCE [LARGE SCALE GENOMIC DNA]</scope>
    <source>
        <strain evidence="2 5">ATCC BAA-571</strain>
    </source>
</reference>
<reference evidence="3 4" key="1">
    <citation type="submission" date="2016-10" db="EMBL/GenBank/DDBJ databases">
        <authorList>
            <person name="de Groot N.N."/>
        </authorList>
    </citation>
    <scope>NUCLEOTIDE SEQUENCE [LARGE SCALE GENOMIC DNA]</scope>
    <source>
        <strain evidence="3 4">JCM 10630</strain>
    </source>
</reference>
<name>A0A1G6XUB5_9GAMM</name>
<gene>
    <name evidence="3" type="ORF">SAMN05216575_1011355</name>
    <name evidence="2" type="ORF">SIM71_09990</name>
</gene>